<evidence type="ECO:0000256" key="1">
    <source>
        <dbReference type="SAM" id="SignalP"/>
    </source>
</evidence>
<dbReference type="AlphaFoldDB" id="A0A5F1YXA0"/>
<keyword evidence="1" id="KW-0732">Signal</keyword>
<evidence type="ECO:0000313" key="2">
    <source>
        <dbReference type="EMBL" id="TGK29475.1"/>
    </source>
</evidence>
<protein>
    <recommendedName>
        <fullName evidence="4">Outer membrane protein beta-barrel domain-containing protein</fullName>
    </recommendedName>
</protein>
<name>A0A5F1YXA0_9LEPT</name>
<evidence type="ECO:0000313" key="3">
    <source>
        <dbReference type="Proteomes" id="UP000298277"/>
    </source>
</evidence>
<gene>
    <name evidence="2" type="ORF">EHQ17_16000</name>
</gene>
<dbReference type="OrthoDB" id="338263at2"/>
<dbReference type="RefSeq" id="WP_135591631.1">
    <property type="nucleotide sequence ID" value="NZ_RQEZ01000053.1"/>
</dbReference>
<dbReference type="EMBL" id="RQFA01000072">
    <property type="protein sequence ID" value="TGK29475.1"/>
    <property type="molecule type" value="Genomic_DNA"/>
</dbReference>
<accession>A0A5F1YXA0</accession>
<feature type="signal peptide" evidence="1">
    <location>
        <begin position="1"/>
        <end position="23"/>
    </location>
</feature>
<feature type="chain" id="PRO_5043206902" description="Outer membrane protein beta-barrel domain-containing protein" evidence="1">
    <location>
        <begin position="24"/>
        <end position="257"/>
    </location>
</feature>
<sequence length="257" mass="28949">MSKIVTGLSISFLLFCVPFSYLNADAVSLQAGLSQLFLNGWNVAGTYYGKRFVFEYSHGSDLQFDAMSGAGMNDSEKKQNLTVRLPYTTGFGIGFLFTPNFDVRLEFKEHFYRVRSETTPDELYLFQSLGLRTDLPISGNGTENWLPPLSSSENFIDLTVRKSIEAELLYGAHYVPGGTTHRYRTRSAGIGIYYRFFPLGGQEGLMIEPSLRFWPNVWTDSPGSTAFENRYGILGLHKAHEQGLFANVSVGYYKRLD</sequence>
<keyword evidence="3" id="KW-1185">Reference proteome</keyword>
<proteinExistence type="predicted"/>
<dbReference type="Proteomes" id="UP000298277">
    <property type="component" value="Unassembled WGS sequence"/>
</dbReference>
<organism evidence="2 3">
    <name type="scientific">Leptospira gomenensis</name>
    <dbReference type="NCBI Taxonomy" id="2484974"/>
    <lineage>
        <taxon>Bacteria</taxon>
        <taxon>Pseudomonadati</taxon>
        <taxon>Spirochaetota</taxon>
        <taxon>Spirochaetia</taxon>
        <taxon>Leptospirales</taxon>
        <taxon>Leptospiraceae</taxon>
        <taxon>Leptospira</taxon>
    </lineage>
</organism>
<comment type="caution">
    <text evidence="2">The sequence shown here is derived from an EMBL/GenBank/DDBJ whole genome shotgun (WGS) entry which is preliminary data.</text>
</comment>
<reference evidence="2" key="1">
    <citation type="journal article" date="2019" name="PLoS Negl. Trop. Dis.">
        <title>Revisiting the worldwide diversity of Leptospira species in the environment.</title>
        <authorList>
            <person name="Vincent A.T."/>
            <person name="Schiettekatte O."/>
            <person name="Bourhy P."/>
            <person name="Veyrier F.J."/>
            <person name="Picardeau M."/>
        </authorList>
    </citation>
    <scope>NUCLEOTIDE SEQUENCE [LARGE SCALE GENOMIC DNA]</scope>
    <source>
        <strain evidence="2">201800299</strain>
    </source>
</reference>
<evidence type="ECO:0008006" key="4">
    <source>
        <dbReference type="Google" id="ProtNLM"/>
    </source>
</evidence>